<dbReference type="AlphaFoldDB" id="A0A917FSP3"/>
<protein>
    <recommendedName>
        <fullName evidence="1">Cell wall hydrolase SleB domain-containing protein</fullName>
    </recommendedName>
</protein>
<evidence type="ECO:0000259" key="1">
    <source>
        <dbReference type="Pfam" id="PF07486"/>
    </source>
</evidence>
<sequence length="123" mass="13742">MIDLPPAEVRCLEAAIHHEAKGESLAGKLMVGNVVLNRAAAPQYPKSVCAVVKQRKQFSWYKGNDAVLDAPVSRETKVAARKAMAAKRDNVLFFHATYVAPKWSQRLKPRFTIGNHIFYALNH</sequence>
<name>A0A917FSP3_9GAMM</name>
<accession>A0A917FSP3</accession>
<dbReference type="RefSeq" id="WP_188450263.1">
    <property type="nucleotide sequence ID" value="NZ_BMFO01000006.1"/>
</dbReference>
<dbReference type="Proteomes" id="UP000632858">
    <property type="component" value="Unassembled WGS sequence"/>
</dbReference>
<dbReference type="InterPro" id="IPR042047">
    <property type="entry name" value="SleB_dom1"/>
</dbReference>
<dbReference type="EMBL" id="BMFO01000006">
    <property type="protein sequence ID" value="GGF98358.1"/>
    <property type="molecule type" value="Genomic_DNA"/>
</dbReference>
<feature type="domain" description="Cell wall hydrolase SleB" evidence="1">
    <location>
        <begin position="22"/>
        <end position="119"/>
    </location>
</feature>
<evidence type="ECO:0000313" key="3">
    <source>
        <dbReference type="Proteomes" id="UP000632858"/>
    </source>
</evidence>
<gene>
    <name evidence="2" type="ORF">GCM10010960_19950</name>
</gene>
<evidence type="ECO:0000313" key="2">
    <source>
        <dbReference type="EMBL" id="GGF98358.1"/>
    </source>
</evidence>
<dbReference type="GO" id="GO:0016787">
    <property type="term" value="F:hydrolase activity"/>
    <property type="evidence" value="ECO:0007669"/>
    <property type="project" value="InterPro"/>
</dbReference>
<comment type="caution">
    <text evidence="2">The sequence shown here is derived from an EMBL/GenBank/DDBJ whole genome shotgun (WGS) entry which is preliminary data.</text>
</comment>
<dbReference type="InterPro" id="IPR011105">
    <property type="entry name" value="Cell_wall_hydrolase_SleB"/>
</dbReference>
<keyword evidence="3" id="KW-1185">Reference proteome</keyword>
<reference evidence="2" key="2">
    <citation type="submission" date="2020-09" db="EMBL/GenBank/DDBJ databases">
        <authorList>
            <person name="Sun Q."/>
            <person name="Zhou Y."/>
        </authorList>
    </citation>
    <scope>NUCLEOTIDE SEQUENCE</scope>
    <source>
        <strain evidence="2">CGMCC 1.12726</strain>
    </source>
</reference>
<dbReference type="Gene3D" id="1.10.10.2520">
    <property type="entry name" value="Cell wall hydrolase SleB, domain 1"/>
    <property type="match status" value="1"/>
</dbReference>
<dbReference type="Pfam" id="PF07486">
    <property type="entry name" value="Hydrolase_2"/>
    <property type="match status" value="1"/>
</dbReference>
<organism evidence="2 3">
    <name type="scientific">Arenimonas maotaiensis</name>
    <dbReference type="NCBI Taxonomy" id="1446479"/>
    <lineage>
        <taxon>Bacteria</taxon>
        <taxon>Pseudomonadati</taxon>
        <taxon>Pseudomonadota</taxon>
        <taxon>Gammaproteobacteria</taxon>
        <taxon>Lysobacterales</taxon>
        <taxon>Lysobacteraceae</taxon>
        <taxon>Arenimonas</taxon>
    </lineage>
</organism>
<reference evidence="2" key="1">
    <citation type="journal article" date="2014" name="Int. J. Syst. Evol. Microbiol.">
        <title>Complete genome sequence of Corynebacterium casei LMG S-19264T (=DSM 44701T), isolated from a smear-ripened cheese.</title>
        <authorList>
            <consortium name="US DOE Joint Genome Institute (JGI-PGF)"/>
            <person name="Walter F."/>
            <person name="Albersmeier A."/>
            <person name="Kalinowski J."/>
            <person name="Ruckert C."/>
        </authorList>
    </citation>
    <scope>NUCLEOTIDE SEQUENCE</scope>
    <source>
        <strain evidence="2">CGMCC 1.12726</strain>
    </source>
</reference>
<proteinExistence type="predicted"/>